<evidence type="ECO:0000259" key="3">
    <source>
        <dbReference type="PROSITE" id="PS50112"/>
    </source>
</evidence>
<organism evidence="4 5">
    <name type="scientific">Crassaminicella thermophila</name>
    <dbReference type="NCBI Taxonomy" id="2599308"/>
    <lineage>
        <taxon>Bacteria</taxon>
        <taxon>Bacillati</taxon>
        <taxon>Bacillota</taxon>
        <taxon>Clostridia</taxon>
        <taxon>Eubacteriales</taxon>
        <taxon>Clostridiaceae</taxon>
        <taxon>Crassaminicella</taxon>
    </lineage>
</organism>
<dbReference type="InterPro" id="IPR036457">
    <property type="entry name" value="PPM-type-like_dom_sf"/>
</dbReference>
<dbReference type="Gene3D" id="3.30.450.20">
    <property type="entry name" value="PAS domain"/>
    <property type="match status" value="1"/>
</dbReference>
<proteinExistence type="predicted"/>
<dbReference type="KEGG" id="crs:FQB35_01355"/>
<dbReference type="OrthoDB" id="9763484at2"/>
<dbReference type="GO" id="GO:0016791">
    <property type="term" value="F:phosphatase activity"/>
    <property type="evidence" value="ECO:0007669"/>
    <property type="project" value="TreeGrafter"/>
</dbReference>
<dbReference type="InterPro" id="IPR035965">
    <property type="entry name" value="PAS-like_dom_sf"/>
</dbReference>
<dbReference type="RefSeq" id="WP_148808190.1">
    <property type="nucleotide sequence ID" value="NZ_CP042243.1"/>
</dbReference>
<keyword evidence="2" id="KW-0175">Coiled coil</keyword>
<dbReference type="EMBL" id="CP042243">
    <property type="protein sequence ID" value="QEK11115.1"/>
    <property type="molecule type" value="Genomic_DNA"/>
</dbReference>
<dbReference type="Pfam" id="PF07228">
    <property type="entry name" value="SpoIIE"/>
    <property type="match status" value="1"/>
</dbReference>
<feature type="coiled-coil region" evidence="2">
    <location>
        <begin position="144"/>
        <end position="178"/>
    </location>
</feature>
<dbReference type="SUPFAM" id="SSF55785">
    <property type="entry name" value="PYP-like sensor domain (PAS domain)"/>
    <property type="match status" value="1"/>
</dbReference>
<accession>A0A5C0S8X2</accession>
<sequence length="408" mass="47609">MQLSLKQLKDSNRFLNIIFENITSAVFLINRNMKIQQFNEPFKVLFNKEEDQIIGKLCGNVIECKYTVEEDKLCGRTSNCETCIIRKAVLKAFNEKQPTFKETINRNFYINGKSIEKYFQFTTKYLNYNNEDMALIILDDITEIEKSKLELKKRNEIIEKYNRRIRDELALAKNVQQNLIPRNLPHIEGISLSAIYKPLEEVGGDLYDFIKLDEDTFGIFLSDISGHGVPAAMITTMVKAIMETSKHLFKHPAAFISYLNRKLINISEDMYLTAFYGLYNRKTKKLTYMRCGHPYPILIRNEEYIEIKEGGSTILGVFENINFESKTISLQEGDKLIFYTDGLTDSLDDNQSFYHIIMKHSHKPIKECINKLYEEVIRIKEIKNLEDDICILGMEIHENSNNTYKKIV</sequence>
<evidence type="ECO:0000256" key="2">
    <source>
        <dbReference type="SAM" id="Coils"/>
    </source>
</evidence>
<dbReference type="SUPFAM" id="SSF81606">
    <property type="entry name" value="PP2C-like"/>
    <property type="match status" value="1"/>
</dbReference>
<dbReference type="SMART" id="SM00331">
    <property type="entry name" value="PP2C_SIG"/>
    <property type="match status" value="1"/>
</dbReference>
<feature type="domain" description="PAS" evidence="3">
    <location>
        <begin position="11"/>
        <end position="56"/>
    </location>
</feature>
<reference evidence="4 5" key="1">
    <citation type="submission" date="2019-07" db="EMBL/GenBank/DDBJ databases">
        <title>Complete genome of Crassaminicella thermophila SY095.</title>
        <authorList>
            <person name="Li X."/>
        </authorList>
    </citation>
    <scope>NUCLEOTIDE SEQUENCE [LARGE SCALE GENOMIC DNA]</scope>
    <source>
        <strain evidence="4 5">SY095</strain>
    </source>
</reference>
<dbReference type="InterPro" id="IPR052016">
    <property type="entry name" value="Bact_Sigma-Reg"/>
</dbReference>
<dbReference type="PANTHER" id="PTHR43156:SF2">
    <property type="entry name" value="STAGE II SPORULATION PROTEIN E"/>
    <property type="match status" value="1"/>
</dbReference>
<dbReference type="AlphaFoldDB" id="A0A5C0S8X2"/>
<dbReference type="Proteomes" id="UP000324646">
    <property type="component" value="Chromosome"/>
</dbReference>
<dbReference type="PROSITE" id="PS50112">
    <property type="entry name" value="PAS"/>
    <property type="match status" value="1"/>
</dbReference>
<dbReference type="SMART" id="SM00091">
    <property type="entry name" value="PAS"/>
    <property type="match status" value="1"/>
</dbReference>
<dbReference type="InterPro" id="IPR001932">
    <property type="entry name" value="PPM-type_phosphatase-like_dom"/>
</dbReference>
<name>A0A5C0S8X2_CRATE</name>
<evidence type="ECO:0000313" key="4">
    <source>
        <dbReference type="EMBL" id="QEK11115.1"/>
    </source>
</evidence>
<dbReference type="Gene3D" id="3.60.40.10">
    <property type="entry name" value="PPM-type phosphatase domain"/>
    <property type="match status" value="1"/>
</dbReference>
<protein>
    <submittedName>
        <fullName evidence="4">SpoIIE family protein phosphatase</fullName>
    </submittedName>
</protein>
<keyword evidence="5" id="KW-1185">Reference proteome</keyword>
<dbReference type="PANTHER" id="PTHR43156">
    <property type="entry name" value="STAGE II SPORULATION PROTEIN E-RELATED"/>
    <property type="match status" value="1"/>
</dbReference>
<dbReference type="InterPro" id="IPR000014">
    <property type="entry name" value="PAS"/>
</dbReference>
<evidence type="ECO:0000313" key="5">
    <source>
        <dbReference type="Proteomes" id="UP000324646"/>
    </source>
</evidence>
<evidence type="ECO:0000256" key="1">
    <source>
        <dbReference type="ARBA" id="ARBA00022801"/>
    </source>
</evidence>
<keyword evidence="1" id="KW-0378">Hydrolase</keyword>
<gene>
    <name evidence="4" type="ORF">FQB35_01355</name>
</gene>